<keyword evidence="7" id="KW-0406">Ion transport</keyword>
<dbReference type="EMBL" id="LRBV02000012">
    <property type="status" value="NOT_ANNOTATED_CDS"/>
    <property type="molecule type" value="Genomic_DNA"/>
</dbReference>
<dbReference type="AlphaFoldDB" id="A0A7N2N3X9"/>
<reference evidence="14 15" key="1">
    <citation type="journal article" date="2016" name="G3 (Bethesda)">
        <title>First Draft Assembly and Annotation of the Genome of a California Endemic Oak Quercus lobata Nee (Fagaceae).</title>
        <authorList>
            <person name="Sork V.L."/>
            <person name="Fitz-Gibbon S.T."/>
            <person name="Puiu D."/>
            <person name="Crepeau M."/>
            <person name="Gugger P.F."/>
            <person name="Sherman R."/>
            <person name="Stevens K."/>
            <person name="Langley C.H."/>
            <person name="Pellegrini M."/>
            <person name="Salzberg S.L."/>
        </authorList>
    </citation>
    <scope>NUCLEOTIDE SEQUENCE [LARGE SCALE GENOMIC DNA]</scope>
    <source>
        <strain evidence="14 15">cv. SW786</strain>
    </source>
</reference>
<dbReference type="RefSeq" id="XP_030948195.1">
    <property type="nucleotide sequence ID" value="XM_031092335.1"/>
</dbReference>
<dbReference type="Proteomes" id="UP000594261">
    <property type="component" value="Chromosome 12"/>
</dbReference>
<evidence type="ECO:0000256" key="10">
    <source>
        <dbReference type="SAM" id="Phobius"/>
    </source>
</evidence>
<evidence type="ECO:0000313" key="15">
    <source>
        <dbReference type="Proteomes" id="UP000594261"/>
    </source>
</evidence>
<dbReference type="RefSeq" id="XP_030948193.1">
    <property type="nucleotide sequence ID" value="XM_031092333.1"/>
</dbReference>
<feature type="domain" description="CSC1/OSCA1-like N-terminal transmembrane" evidence="12">
    <location>
        <begin position="5"/>
        <end position="171"/>
    </location>
</feature>
<keyword evidence="9" id="KW-0407">Ion channel</keyword>
<feature type="transmembrane region" description="Helical" evidence="10">
    <location>
        <begin position="85"/>
        <end position="111"/>
    </location>
</feature>
<evidence type="ECO:0000256" key="1">
    <source>
        <dbReference type="ARBA" id="ARBA00004141"/>
    </source>
</evidence>
<dbReference type="RefSeq" id="XP_030948196.1">
    <property type="nucleotide sequence ID" value="XM_031092336.1"/>
</dbReference>
<feature type="transmembrane region" description="Helical" evidence="10">
    <location>
        <begin position="149"/>
        <end position="169"/>
    </location>
</feature>
<proteinExistence type="inferred from homology"/>
<feature type="transmembrane region" description="Helical" evidence="10">
    <location>
        <begin position="6"/>
        <end position="27"/>
    </location>
</feature>
<feature type="domain" description="CSC1/OSCA1-like cytosolic" evidence="13">
    <location>
        <begin position="239"/>
        <end position="281"/>
    </location>
</feature>
<dbReference type="RefSeq" id="XP_030948192.1">
    <property type="nucleotide sequence ID" value="XM_031092332.1"/>
</dbReference>
<evidence type="ECO:0000256" key="5">
    <source>
        <dbReference type="ARBA" id="ARBA00022837"/>
    </source>
</evidence>
<feature type="transmembrane region" description="Helical" evidence="10">
    <location>
        <begin position="297"/>
        <end position="318"/>
    </location>
</feature>
<dbReference type="KEGG" id="qlo:115972157"/>
<feature type="transmembrane region" description="Helical" evidence="10">
    <location>
        <begin position="573"/>
        <end position="590"/>
    </location>
</feature>
<evidence type="ECO:0000256" key="4">
    <source>
        <dbReference type="ARBA" id="ARBA00022692"/>
    </source>
</evidence>
<protein>
    <recommendedName>
        <fullName evidence="16">CSC1-like protein RXW8</fullName>
    </recommendedName>
</protein>
<feature type="transmembrane region" description="Helical" evidence="10">
    <location>
        <begin position="494"/>
        <end position="511"/>
    </location>
</feature>
<keyword evidence="5" id="KW-0106">Calcium</keyword>
<dbReference type="GeneID" id="115972157"/>
<dbReference type="EnsemblPlants" id="QL12p032991:mrna">
    <property type="protein sequence ID" value="QL12p032991:mrna"/>
    <property type="gene ID" value="QL12p032991"/>
</dbReference>
<dbReference type="InterPro" id="IPR032880">
    <property type="entry name" value="CSC1/OSCA1-like_N"/>
</dbReference>
<evidence type="ECO:0000256" key="8">
    <source>
        <dbReference type="ARBA" id="ARBA00023136"/>
    </source>
</evidence>
<evidence type="ECO:0000256" key="2">
    <source>
        <dbReference type="ARBA" id="ARBA00007779"/>
    </source>
</evidence>
<accession>A0A7N2N3X9</accession>
<feature type="domain" description="CSC1/OSCA1-like 7TM region" evidence="11">
    <location>
        <begin position="292"/>
        <end position="567"/>
    </location>
</feature>
<evidence type="ECO:0000256" key="7">
    <source>
        <dbReference type="ARBA" id="ARBA00023065"/>
    </source>
</evidence>
<dbReference type="InParanoid" id="A0A7N2N3X9"/>
<keyword evidence="8 10" id="KW-0472">Membrane</keyword>
<evidence type="ECO:0000259" key="12">
    <source>
        <dbReference type="Pfam" id="PF13967"/>
    </source>
</evidence>
<dbReference type="InterPro" id="IPR003864">
    <property type="entry name" value="CSC1/OSCA1-like_7TM"/>
</dbReference>
<feature type="transmembrane region" description="Helical" evidence="10">
    <location>
        <begin position="353"/>
        <end position="373"/>
    </location>
</feature>
<evidence type="ECO:0000256" key="9">
    <source>
        <dbReference type="ARBA" id="ARBA00023303"/>
    </source>
</evidence>
<dbReference type="Pfam" id="PF02714">
    <property type="entry name" value="RSN1_7TM"/>
    <property type="match status" value="1"/>
</dbReference>
<dbReference type="InterPro" id="IPR027815">
    <property type="entry name" value="CSC1/OSCA1-like_cyt"/>
</dbReference>
<dbReference type="Pfam" id="PF14703">
    <property type="entry name" value="PHM7_cyt"/>
    <property type="match status" value="1"/>
</dbReference>
<evidence type="ECO:0000256" key="6">
    <source>
        <dbReference type="ARBA" id="ARBA00022989"/>
    </source>
</evidence>
<dbReference type="GO" id="GO:0005227">
    <property type="term" value="F:calcium-activated cation channel activity"/>
    <property type="evidence" value="ECO:0007669"/>
    <property type="project" value="InterPro"/>
</dbReference>
<feature type="transmembrane region" description="Helical" evidence="10">
    <location>
        <begin position="393"/>
        <end position="419"/>
    </location>
</feature>
<dbReference type="Pfam" id="PF13967">
    <property type="entry name" value="RSN1_TM"/>
    <property type="match status" value="1"/>
</dbReference>
<feature type="transmembrane region" description="Helical" evidence="10">
    <location>
        <begin position="439"/>
        <end position="464"/>
    </location>
</feature>
<dbReference type="OrthoDB" id="1689567at2759"/>
<gene>
    <name evidence="14" type="primary">LOC115972157</name>
</gene>
<evidence type="ECO:0008006" key="16">
    <source>
        <dbReference type="Google" id="ProtNLM"/>
    </source>
</evidence>
<dbReference type="Gramene" id="QL12p032991:mrna">
    <property type="protein sequence ID" value="QL12p032991:mrna"/>
    <property type="gene ID" value="QL12p032991"/>
</dbReference>
<dbReference type="GO" id="GO:0005886">
    <property type="term" value="C:plasma membrane"/>
    <property type="evidence" value="ECO:0007669"/>
    <property type="project" value="TreeGrafter"/>
</dbReference>
<name>A0A7N2N3X9_QUELO</name>
<organism evidence="14 15">
    <name type="scientific">Quercus lobata</name>
    <name type="common">Valley oak</name>
    <dbReference type="NCBI Taxonomy" id="97700"/>
    <lineage>
        <taxon>Eukaryota</taxon>
        <taxon>Viridiplantae</taxon>
        <taxon>Streptophyta</taxon>
        <taxon>Embryophyta</taxon>
        <taxon>Tracheophyta</taxon>
        <taxon>Spermatophyta</taxon>
        <taxon>Magnoliopsida</taxon>
        <taxon>eudicotyledons</taxon>
        <taxon>Gunneridae</taxon>
        <taxon>Pentapetalae</taxon>
        <taxon>rosids</taxon>
        <taxon>fabids</taxon>
        <taxon>Fagales</taxon>
        <taxon>Fagaceae</taxon>
        <taxon>Quercus</taxon>
    </lineage>
</organism>
<dbReference type="InterPro" id="IPR045122">
    <property type="entry name" value="Csc1-like"/>
</dbReference>
<dbReference type="PANTHER" id="PTHR13018">
    <property type="entry name" value="PROBABLE MEMBRANE PROTEIN DUF221-RELATED"/>
    <property type="match status" value="1"/>
</dbReference>
<comment type="similarity">
    <text evidence="2">Belongs to the CSC1 (TC 1.A.17) family.</text>
</comment>
<evidence type="ECO:0000259" key="13">
    <source>
        <dbReference type="Pfam" id="PF14703"/>
    </source>
</evidence>
<evidence type="ECO:0000259" key="11">
    <source>
        <dbReference type="Pfam" id="PF02714"/>
    </source>
</evidence>
<comment type="subcellular location">
    <subcellularLocation>
        <location evidence="1">Membrane</location>
        <topology evidence="1">Multi-pass membrane protein</topology>
    </subcellularLocation>
</comment>
<keyword evidence="3" id="KW-0813">Transport</keyword>
<evidence type="ECO:0000313" key="14">
    <source>
        <dbReference type="EnsemblPlants" id="QL12p032991:mrna"/>
    </source>
</evidence>
<reference evidence="14" key="2">
    <citation type="submission" date="2021-01" db="UniProtKB">
        <authorList>
            <consortium name="EnsemblPlants"/>
        </authorList>
    </citation>
    <scope>IDENTIFICATION</scope>
</reference>
<dbReference type="PANTHER" id="PTHR13018:SF117">
    <property type="entry name" value="CSC1-LIKE PROTEIN RXW8"/>
    <property type="match status" value="1"/>
</dbReference>
<dbReference type="OMA" id="SWIVEAF"/>
<keyword evidence="6 10" id="KW-1133">Transmembrane helix</keyword>
<sequence length="639" mass="73567">MDIYALITSIGINIVLCVALLLLHSILKKLPSNVRVYFGGRLASRKTPNDPICVEKFIPSRSWIVEAFQASEEELLRIGGMDAVVFLRIIVFSIKIFLIVFPIWVCLLLPVNYFGQVKPYDHSLKLNEHYPFETFKPFTIENIKEGSKWLWAFCLALYIITCSACILLYNEYKSIAEMRLAHITGSPTNPSHFTVLVRAIPCSSEESCSNSVQKNFTNDYLSHQMVHRYDRVEKPTDDASALVYFKTRYAATVAAQASLFSNSMLWVRNMAPEPQDVYWPNLEIPYRQLWFRKMGTLVAITAFIFLFLYPVAFVQVLAQLEEIEKTYLHRQISFPLLEGLLKKKYMTQLVTGYLPSLILHLAMSTVPPIMMQFSTLEGYISRSGRQKTACYKIFYFTIWNVFFVNAFVGFLIVYCMGAFSSVKDIAAELANAIPRQVCFFMTYVLSYGWTSLACELMQIFSLFYNLGKRFIPRIKDDSCNGTSSFPYHKEVPRLLFFGFLGFTCSILAPPLVPYLTIYFLFAYLVYRNQILNVYVSKYDTGGQFWPVVHNTTIFSLIVSQIIAVGVFGIKRSPLASIFTIPLIIYTLIFNEHCRRRFLPIFKNNDEQILIKMDQEDEKSGKMEKIHQLLISAYQQSNAF</sequence>
<keyword evidence="15" id="KW-1185">Reference proteome</keyword>
<keyword evidence="4 10" id="KW-0812">Transmembrane</keyword>
<feature type="transmembrane region" description="Helical" evidence="10">
    <location>
        <begin position="547"/>
        <end position="567"/>
    </location>
</feature>
<evidence type="ECO:0000256" key="3">
    <source>
        <dbReference type="ARBA" id="ARBA00022448"/>
    </source>
</evidence>